<dbReference type="Proteomes" id="UP000008827">
    <property type="component" value="Chromosome 1"/>
</dbReference>
<gene>
    <name evidence="2" type="ORF">GLYMA_01G043900</name>
</gene>
<dbReference type="EMBL" id="CM000834">
    <property type="protein sequence ID" value="KRH74807.1"/>
    <property type="molecule type" value="Genomic_DNA"/>
</dbReference>
<dbReference type="Gramene" id="KRH74807">
    <property type="protein sequence ID" value="KRH74807"/>
    <property type="gene ID" value="GLYMA_01G043900"/>
</dbReference>
<sequence length="97" mass="9413">MLGDVGGEFAEGGGDKRSGVEEESIVGGEGAGGEDVEEGGFSGAAGAHRGQDFGGEGGEGDVFKDAADWWGGGAWGEEERSKLGFGGGFGVGDLGGA</sequence>
<protein>
    <submittedName>
        <fullName evidence="2 3">Uncharacterized protein</fullName>
    </submittedName>
</protein>
<feature type="region of interest" description="Disordered" evidence="1">
    <location>
        <begin position="78"/>
        <end position="97"/>
    </location>
</feature>
<name>A0A0R0L6F0_SOYBN</name>
<keyword evidence="4" id="KW-1185">Reference proteome</keyword>
<feature type="compositionally biased region" description="Gly residues" evidence="1">
    <location>
        <begin position="84"/>
        <end position="97"/>
    </location>
</feature>
<reference evidence="2" key="3">
    <citation type="submission" date="2018-07" db="EMBL/GenBank/DDBJ databases">
        <title>WGS assembly of Glycine max.</title>
        <authorList>
            <person name="Schmutz J."/>
            <person name="Cannon S."/>
            <person name="Schlueter J."/>
            <person name="Ma J."/>
            <person name="Mitros T."/>
            <person name="Nelson W."/>
            <person name="Hyten D."/>
            <person name="Song Q."/>
            <person name="Thelen J."/>
            <person name="Cheng J."/>
            <person name="Xu D."/>
            <person name="Hellsten U."/>
            <person name="May G."/>
            <person name="Yu Y."/>
            <person name="Sakurai T."/>
            <person name="Umezawa T."/>
            <person name="Bhattacharyya M."/>
            <person name="Sandhu D."/>
            <person name="Valliyodan B."/>
            <person name="Lindquist E."/>
            <person name="Peto M."/>
            <person name="Grant D."/>
            <person name="Shu S."/>
            <person name="Goodstein D."/>
            <person name="Barry K."/>
            <person name="Futrell-Griggs M."/>
            <person name="Abernathy B."/>
            <person name="Du J."/>
            <person name="Tian Z."/>
            <person name="Zhu L."/>
            <person name="Gill N."/>
            <person name="Joshi T."/>
            <person name="Libault M."/>
            <person name="Sethuraman A."/>
            <person name="Zhang X."/>
            <person name="Shinozaki K."/>
            <person name="Nguyen H."/>
            <person name="Wing R."/>
            <person name="Cregan P."/>
            <person name="Specht J."/>
            <person name="Grimwood J."/>
            <person name="Rokhsar D."/>
            <person name="Stacey G."/>
            <person name="Shoemaker R."/>
            <person name="Jackson S."/>
        </authorList>
    </citation>
    <scope>NUCLEOTIDE SEQUENCE</scope>
    <source>
        <tissue evidence="2">Callus</tissue>
    </source>
</reference>
<dbReference type="InParanoid" id="A0A0R0L6F0"/>
<evidence type="ECO:0000313" key="2">
    <source>
        <dbReference type="EMBL" id="KRH74807.1"/>
    </source>
</evidence>
<evidence type="ECO:0000313" key="3">
    <source>
        <dbReference type="EnsemblPlants" id="KRH74807"/>
    </source>
</evidence>
<proteinExistence type="predicted"/>
<reference evidence="2 3" key="1">
    <citation type="journal article" date="2010" name="Nature">
        <title>Genome sequence of the palaeopolyploid soybean.</title>
        <authorList>
            <person name="Schmutz J."/>
            <person name="Cannon S.B."/>
            <person name="Schlueter J."/>
            <person name="Ma J."/>
            <person name="Mitros T."/>
            <person name="Nelson W."/>
            <person name="Hyten D.L."/>
            <person name="Song Q."/>
            <person name="Thelen J.J."/>
            <person name="Cheng J."/>
            <person name="Xu D."/>
            <person name="Hellsten U."/>
            <person name="May G.D."/>
            <person name="Yu Y."/>
            <person name="Sakurai T."/>
            <person name="Umezawa T."/>
            <person name="Bhattacharyya M.K."/>
            <person name="Sandhu D."/>
            <person name="Valliyodan B."/>
            <person name="Lindquist E."/>
            <person name="Peto M."/>
            <person name="Grant D."/>
            <person name="Shu S."/>
            <person name="Goodstein D."/>
            <person name="Barry K."/>
            <person name="Futrell-Griggs M."/>
            <person name="Abernathy B."/>
            <person name="Du J."/>
            <person name="Tian Z."/>
            <person name="Zhu L."/>
            <person name="Gill N."/>
            <person name="Joshi T."/>
            <person name="Libault M."/>
            <person name="Sethuraman A."/>
            <person name="Zhang X.-C."/>
            <person name="Shinozaki K."/>
            <person name="Nguyen H.T."/>
            <person name="Wing R.A."/>
            <person name="Cregan P."/>
            <person name="Specht J."/>
            <person name="Grimwood J."/>
            <person name="Rokhsar D."/>
            <person name="Stacey G."/>
            <person name="Shoemaker R.C."/>
            <person name="Jackson S.A."/>
        </authorList>
    </citation>
    <scope>NUCLEOTIDE SEQUENCE</scope>
    <source>
        <strain evidence="3">cv. Williams 82</strain>
        <tissue evidence="2">Callus</tissue>
    </source>
</reference>
<evidence type="ECO:0000256" key="1">
    <source>
        <dbReference type="SAM" id="MobiDB-lite"/>
    </source>
</evidence>
<evidence type="ECO:0000313" key="4">
    <source>
        <dbReference type="Proteomes" id="UP000008827"/>
    </source>
</evidence>
<dbReference type="EnsemblPlants" id="KRH74807">
    <property type="protein sequence ID" value="KRH74807"/>
    <property type="gene ID" value="GLYMA_01G043900"/>
</dbReference>
<feature type="compositionally biased region" description="Gly residues" evidence="1">
    <location>
        <begin position="1"/>
        <end position="12"/>
    </location>
</feature>
<dbReference type="AlphaFoldDB" id="A0A0R0L6F0"/>
<reference evidence="3" key="2">
    <citation type="submission" date="2018-02" db="UniProtKB">
        <authorList>
            <consortium name="EnsemblPlants"/>
        </authorList>
    </citation>
    <scope>IDENTIFICATION</scope>
    <source>
        <strain evidence="3">Williams 82</strain>
    </source>
</reference>
<feature type="region of interest" description="Disordered" evidence="1">
    <location>
        <begin position="1"/>
        <end position="73"/>
    </location>
</feature>
<organism evidence="2">
    <name type="scientific">Glycine max</name>
    <name type="common">Soybean</name>
    <name type="synonym">Glycine hispida</name>
    <dbReference type="NCBI Taxonomy" id="3847"/>
    <lineage>
        <taxon>Eukaryota</taxon>
        <taxon>Viridiplantae</taxon>
        <taxon>Streptophyta</taxon>
        <taxon>Embryophyta</taxon>
        <taxon>Tracheophyta</taxon>
        <taxon>Spermatophyta</taxon>
        <taxon>Magnoliopsida</taxon>
        <taxon>eudicotyledons</taxon>
        <taxon>Gunneridae</taxon>
        <taxon>Pentapetalae</taxon>
        <taxon>rosids</taxon>
        <taxon>fabids</taxon>
        <taxon>Fabales</taxon>
        <taxon>Fabaceae</taxon>
        <taxon>Papilionoideae</taxon>
        <taxon>50 kb inversion clade</taxon>
        <taxon>NPAAA clade</taxon>
        <taxon>indigoferoid/millettioid clade</taxon>
        <taxon>Phaseoleae</taxon>
        <taxon>Glycine</taxon>
        <taxon>Glycine subgen. Soja</taxon>
    </lineage>
</organism>
<accession>A0A0R0L6F0</accession>
<dbReference type="PaxDb" id="3847-GLYMA01G05110.1"/>